<accession>A0A556AD15</accession>
<gene>
    <name evidence="9" type="ORF">FOZ76_21725</name>
</gene>
<evidence type="ECO:0000313" key="10">
    <source>
        <dbReference type="Proteomes" id="UP000318405"/>
    </source>
</evidence>
<proteinExistence type="inferred from homology"/>
<dbReference type="OrthoDB" id="9810445at2"/>
<keyword evidence="7" id="KW-0732">Signal</keyword>
<evidence type="ECO:0000259" key="8">
    <source>
        <dbReference type="Pfam" id="PF01435"/>
    </source>
</evidence>
<keyword evidence="4 6" id="KW-0862">Zinc</keyword>
<dbReference type="InterPro" id="IPR001915">
    <property type="entry name" value="Peptidase_M48"/>
</dbReference>
<dbReference type="Gene3D" id="3.30.2010.10">
    <property type="entry name" value="Metalloproteases ('zincins'), catalytic domain"/>
    <property type="match status" value="1"/>
</dbReference>
<dbReference type="PANTHER" id="PTHR22726">
    <property type="entry name" value="METALLOENDOPEPTIDASE OMA1"/>
    <property type="match status" value="1"/>
</dbReference>
<evidence type="ECO:0000256" key="3">
    <source>
        <dbReference type="ARBA" id="ARBA00022801"/>
    </source>
</evidence>
<dbReference type="Proteomes" id="UP000318405">
    <property type="component" value="Unassembled WGS sequence"/>
</dbReference>
<evidence type="ECO:0000256" key="7">
    <source>
        <dbReference type="SAM" id="SignalP"/>
    </source>
</evidence>
<dbReference type="PROSITE" id="PS51257">
    <property type="entry name" value="PROKAR_LIPOPROTEIN"/>
    <property type="match status" value="1"/>
</dbReference>
<keyword evidence="1 6" id="KW-0645">Protease</keyword>
<keyword evidence="2" id="KW-0479">Metal-binding</keyword>
<keyword evidence="5 6" id="KW-0482">Metalloprotease</keyword>
<dbReference type="AlphaFoldDB" id="A0A556AD15"/>
<evidence type="ECO:0000256" key="5">
    <source>
        <dbReference type="ARBA" id="ARBA00023049"/>
    </source>
</evidence>
<dbReference type="EMBL" id="VLTJ01000039">
    <property type="protein sequence ID" value="TSH90781.1"/>
    <property type="molecule type" value="Genomic_DNA"/>
</dbReference>
<evidence type="ECO:0000256" key="6">
    <source>
        <dbReference type="RuleBase" id="RU003983"/>
    </source>
</evidence>
<feature type="domain" description="Peptidase M48" evidence="8">
    <location>
        <begin position="86"/>
        <end position="259"/>
    </location>
</feature>
<comment type="similarity">
    <text evidence="6">Belongs to the peptidase M48 family.</text>
</comment>
<evidence type="ECO:0000256" key="1">
    <source>
        <dbReference type="ARBA" id="ARBA00022670"/>
    </source>
</evidence>
<evidence type="ECO:0000256" key="2">
    <source>
        <dbReference type="ARBA" id="ARBA00022723"/>
    </source>
</evidence>
<comment type="cofactor">
    <cofactor evidence="6">
        <name>Zn(2+)</name>
        <dbReference type="ChEBI" id="CHEBI:29105"/>
    </cofactor>
    <text evidence="6">Binds 1 zinc ion per subunit.</text>
</comment>
<protein>
    <submittedName>
        <fullName evidence="9">M48 family metallopeptidase</fullName>
    </submittedName>
</protein>
<dbReference type="PANTHER" id="PTHR22726:SF1">
    <property type="entry name" value="METALLOENDOPEPTIDASE OMA1, MITOCHONDRIAL"/>
    <property type="match status" value="1"/>
</dbReference>
<dbReference type="GO" id="GO:0004222">
    <property type="term" value="F:metalloendopeptidase activity"/>
    <property type="evidence" value="ECO:0007669"/>
    <property type="project" value="InterPro"/>
</dbReference>
<dbReference type="Pfam" id="PF01435">
    <property type="entry name" value="Peptidase_M48"/>
    <property type="match status" value="1"/>
</dbReference>
<dbReference type="InterPro" id="IPR051156">
    <property type="entry name" value="Mito/Outer_Membr_Metalloprot"/>
</dbReference>
<dbReference type="GO" id="GO:0046872">
    <property type="term" value="F:metal ion binding"/>
    <property type="evidence" value="ECO:0007669"/>
    <property type="project" value="UniProtKB-KW"/>
</dbReference>
<feature type="chain" id="PRO_5022238750" evidence="7">
    <location>
        <begin position="24"/>
        <end position="274"/>
    </location>
</feature>
<sequence>MMVLRAGIRMLAPLALVSAVGCAAVQTTSSGEVGIERKQYMSALVSEAQVEQAAAQQYAETLQEARTKGELNRDTALLTRVQGIAKRVIAQVPAFRADAANWQWQVNVIDSDEVNAWCMPGGRIAVYTGLVKTVTPTDDELAAVIGHEIAHALREHTREQMSQQMAANLGLSVLGAVTGSQATADLGNTLSTVMFTLPNSRQAETEADAIGLELAARAGYDPRAAATLWQKMAALGGGQVEFLSTHPSPASRIADLQQRAERLMPVYQQAKATR</sequence>
<name>A0A556AD15_9BURK</name>
<dbReference type="GO" id="GO:0051603">
    <property type="term" value="P:proteolysis involved in protein catabolic process"/>
    <property type="evidence" value="ECO:0007669"/>
    <property type="project" value="TreeGrafter"/>
</dbReference>
<evidence type="ECO:0000313" key="9">
    <source>
        <dbReference type="EMBL" id="TSH90781.1"/>
    </source>
</evidence>
<dbReference type="CDD" id="cd07331">
    <property type="entry name" value="M48C_Oma1_like"/>
    <property type="match status" value="1"/>
</dbReference>
<keyword evidence="10" id="KW-1185">Reference proteome</keyword>
<reference evidence="9 10" key="1">
    <citation type="submission" date="2019-07" db="EMBL/GenBank/DDBJ databases">
        <title>Qingshengfaniella alkalisoli gen. nov., sp. nov., isolated from saline soil.</title>
        <authorList>
            <person name="Xu L."/>
            <person name="Huang X.-X."/>
            <person name="Sun J.-Q."/>
        </authorList>
    </citation>
    <scope>NUCLEOTIDE SEQUENCE [LARGE SCALE GENOMIC DNA]</scope>
    <source>
        <strain evidence="9 10">DSM 27279</strain>
    </source>
</reference>
<organism evidence="9 10">
    <name type="scientific">Verticiella sediminum</name>
    <dbReference type="NCBI Taxonomy" id="1247510"/>
    <lineage>
        <taxon>Bacteria</taxon>
        <taxon>Pseudomonadati</taxon>
        <taxon>Pseudomonadota</taxon>
        <taxon>Betaproteobacteria</taxon>
        <taxon>Burkholderiales</taxon>
        <taxon>Alcaligenaceae</taxon>
        <taxon>Verticiella</taxon>
    </lineage>
</organism>
<comment type="caution">
    <text evidence="9">The sequence shown here is derived from an EMBL/GenBank/DDBJ whole genome shotgun (WGS) entry which is preliminary data.</text>
</comment>
<feature type="signal peptide" evidence="7">
    <location>
        <begin position="1"/>
        <end position="23"/>
    </location>
</feature>
<keyword evidence="3 6" id="KW-0378">Hydrolase</keyword>
<evidence type="ECO:0000256" key="4">
    <source>
        <dbReference type="ARBA" id="ARBA00022833"/>
    </source>
</evidence>
<dbReference type="GO" id="GO:0016020">
    <property type="term" value="C:membrane"/>
    <property type="evidence" value="ECO:0007669"/>
    <property type="project" value="TreeGrafter"/>
</dbReference>